<evidence type="ECO:0000256" key="1">
    <source>
        <dbReference type="SAM" id="Phobius"/>
    </source>
</evidence>
<dbReference type="OrthoDB" id="9956398at2"/>
<reference evidence="2 3" key="1">
    <citation type="journal article" date="2015" name="Int. J. Syst. Evol. Microbiol.">
        <title>Novibacillus thermophilus gen. nov., sp. nov., a Gram-staining-negative and moderately thermophilic member of the family Thermoactinomycetaceae.</title>
        <authorList>
            <person name="Yang G."/>
            <person name="Chen J."/>
            <person name="Zhou S."/>
        </authorList>
    </citation>
    <scope>NUCLEOTIDE SEQUENCE [LARGE SCALE GENOMIC DNA]</scope>
    <source>
        <strain evidence="2 3">SG-1</strain>
    </source>
</reference>
<evidence type="ECO:0000313" key="3">
    <source>
        <dbReference type="Proteomes" id="UP000188603"/>
    </source>
</evidence>
<sequence length="269" mass="30806">MRRKGRRQSRNWTRLFKTSDSRGDRPRRKVWAVYTFVLLWLYALIKVVAAPSNFLGMWLSQFLETLEGLLRYLADTVLSPVGLILIAFIWLIKTGDLYQLLNKIRYMRLNKGDAPVVNVSPYSAETGDVDAKPLNAWQRATLEDIERTGNPEEQQYKLAQLVAYEQLSGNSVLLPLLQFLHYYRRDDISFYQVAQFLAGEGLMDKNQLSGQELDVESAVLGYISYLQHAGLAEVHATLQPAPDGFYGTIHKVKIPQHVQDVMELFHNSD</sequence>
<feature type="transmembrane region" description="Helical" evidence="1">
    <location>
        <begin position="69"/>
        <end position="92"/>
    </location>
</feature>
<proteinExistence type="predicted"/>
<gene>
    <name evidence="2" type="ORF">B0W44_14740</name>
</gene>
<dbReference type="EMBL" id="CP019699">
    <property type="protein sequence ID" value="AQS56815.1"/>
    <property type="molecule type" value="Genomic_DNA"/>
</dbReference>
<dbReference type="STRING" id="1471761.B0W44_14740"/>
<keyword evidence="1" id="KW-0812">Transmembrane</keyword>
<dbReference type="KEGG" id="ntr:B0W44_14740"/>
<evidence type="ECO:0000313" key="2">
    <source>
        <dbReference type="EMBL" id="AQS56815.1"/>
    </source>
</evidence>
<name>A0A1U9K9S9_9BACL</name>
<organism evidence="2 3">
    <name type="scientific">Novibacillus thermophilus</name>
    <dbReference type="NCBI Taxonomy" id="1471761"/>
    <lineage>
        <taxon>Bacteria</taxon>
        <taxon>Bacillati</taxon>
        <taxon>Bacillota</taxon>
        <taxon>Bacilli</taxon>
        <taxon>Bacillales</taxon>
        <taxon>Thermoactinomycetaceae</taxon>
        <taxon>Novibacillus</taxon>
    </lineage>
</organism>
<keyword evidence="3" id="KW-1185">Reference proteome</keyword>
<protein>
    <submittedName>
        <fullName evidence="2">Uncharacterized protein</fullName>
    </submittedName>
</protein>
<keyword evidence="1" id="KW-1133">Transmembrane helix</keyword>
<keyword evidence="1" id="KW-0472">Membrane</keyword>
<dbReference type="RefSeq" id="WP_077720680.1">
    <property type="nucleotide sequence ID" value="NZ_CP019699.1"/>
</dbReference>
<dbReference type="Proteomes" id="UP000188603">
    <property type="component" value="Chromosome"/>
</dbReference>
<dbReference type="AlphaFoldDB" id="A0A1U9K9S9"/>
<feature type="transmembrane region" description="Helical" evidence="1">
    <location>
        <begin position="31"/>
        <end position="49"/>
    </location>
</feature>
<accession>A0A1U9K9S9</accession>